<keyword evidence="1" id="KW-0511">Multifunctional enzyme</keyword>
<evidence type="ECO:0000259" key="2">
    <source>
        <dbReference type="Pfam" id="PF17919"/>
    </source>
</evidence>
<keyword evidence="4" id="KW-1185">Reference proteome</keyword>
<reference evidence="3" key="1">
    <citation type="submission" date="2021-03" db="EMBL/GenBank/DDBJ databases">
        <title>Draft genome sequence of rust myrtle Austropuccinia psidii MF-1, a brazilian biotype.</title>
        <authorList>
            <person name="Quecine M.C."/>
            <person name="Pachon D.M.R."/>
            <person name="Bonatelli M.L."/>
            <person name="Correr F.H."/>
            <person name="Franceschini L.M."/>
            <person name="Leite T.F."/>
            <person name="Margarido G.R.A."/>
            <person name="Almeida C.A."/>
            <person name="Ferrarezi J.A."/>
            <person name="Labate C.A."/>
        </authorList>
    </citation>
    <scope>NUCLEOTIDE SEQUENCE</scope>
    <source>
        <strain evidence="3">MF-1</strain>
    </source>
</reference>
<dbReference type="PANTHER" id="PTHR37984:SF5">
    <property type="entry name" value="PROTEIN NYNRIN-LIKE"/>
    <property type="match status" value="1"/>
</dbReference>
<proteinExistence type="predicted"/>
<evidence type="ECO:0000313" key="4">
    <source>
        <dbReference type="Proteomes" id="UP000765509"/>
    </source>
</evidence>
<dbReference type="InterPro" id="IPR041577">
    <property type="entry name" value="RT_RNaseH_2"/>
</dbReference>
<feature type="domain" description="Reverse transcriptase/retrotransposon-derived protein RNase H-like" evidence="2">
    <location>
        <begin position="39"/>
        <end position="121"/>
    </location>
</feature>
<dbReference type="InterPro" id="IPR043502">
    <property type="entry name" value="DNA/RNA_pol_sf"/>
</dbReference>
<dbReference type="Gene3D" id="3.30.70.270">
    <property type="match status" value="1"/>
</dbReference>
<dbReference type="Pfam" id="PF17919">
    <property type="entry name" value="RT_RNaseH_2"/>
    <property type="match status" value="1"/>
</dbReference>
<evidence type="ECO:0000313" key="3">
    <source>
        <dbReference type="EMBL" id="MBW0469506.1"/>
    </source>
</evidence>
<dbReference type="AlphaFoldDB" id="A0A9Q3BRE0"/>
<dbReference type="GO" id="GO:0003824">
    <property type="term" value="F:catalytic activity"/>
    <property type="evidence" value="ECO:0007669"/>
    <property type="project" value="UniProtKB-KW"/>
</dbReference>
<accession>A0A9Q3BRE0</accession>
<organism evidence="3 4">
    <name type="scientific">Austropuccinia psidii MF-1</name>
    <dbReference type="NCBI Taxonomy" id="1389203"/>
    <lineage>
        <taxon>Eukaryota</taxon>
        <taxon>Fungi</taxon>
        <taxon>Dikarya</taxon>
        <taxon>Basidiomycota</taxon>
        <taxon>Pucciniomycotina</taxon>
        <taxon>Pucciniomycetes</taxon>
        <taxon>Pucciniales</taxon>
        <taxon>Sphaerophragmiaceae</taxon>
        <taxon>Austropuccinia</taxon>
    </lineage>
</organism>
<protein>
    <recommendedName>
        <fullName evidence="2">Reverse transcriptase/retrotransposon-derived protein RNase H-like domain-containing protein</fullName>
    </recommendedName>
</protein>
<name>A0A9Q3BRE0_9BASI</name>
<dbReference type="InterPro" id="IPR050951">
    <property type="entry name" value="Retrovirus_Pol_polyprotein"/>
</dbReference>
<dbReference type="Proteomes" id="UP000765509">
    <property type="component" value="Unassembled WGS sequence"/>
</dbReference>
<dbReference type="PANTHER" id="PTHR37984">
    <property type="entry name" value="PROTEIN CBG26694"/>
    <property type="match status" value="1"/>
</dbReference>
<dbReference type="SUPFAM" id="SSF56672">
    <property type="entry name" value="DNA/RNA polymerases"/>
    <property type="match status" value="1"/>
</dbReference>
<dbReference type="EMBL" id="AVOT02002206">
    <property type="protein sequence ID" value="MBW0469506.1"/>
    <property type="molecule type" value="Genomic_DNA"/>
</dbReference>
<evidence type="ECO:0000256" key="1">
    <source>
        <dbReference type="ARBA" id="ARBA00023268"/>
    </source>
</evidence>
<dbReference type="InterPro" id="IPR043128">
    <property type="entry name" value="Rev_trsase/Diguanyl_cyclase"/>
</dbReference>
<comment type="caution">
    <text evidence="3">The sequence shown here is derived from an EMBL/GenBank/DDBJ whole genome shotgun (WGS) entry which is preliminary data.</text>
</comment>
<sequence>MQSFLGFSSYYRNNIKTFTHIASSLYKLCSTDVVFKIAKERRDAYESIKHELTNALILILPDFGLPFKLYIDSAFSQGLRASLHQRPIVVGEPREGVICYISSQLKDLEARYGETQTEFLCL</sequence>
<gene>
    <name evidence="3" type="ORF">O181_009221</name>
</gene>